<dbReference type="PANTHER" id="PTHR16469:SF27">
    <property type="entry name" value="UBIQUITIN-ASSOCIATED AND SH3 DOMAIN-CONTAINING BA-RELATED"/>
    <property type="match status" value="1"/>
</dbReference>
<dbReference type="OrthoDB" id="414418at2759"/>
<dbReference type="PANTHER" id="PTHR16469">
    <property type="entry name" value="UBIQUITIN-ASSOCIATED AND SH3 DOMAIN-CONTAINING BA-RELATED"/>
    <property type="match status" value="1"/>
</dbReference>
<accession>A0A814IES4</accession>
<dbReference type="Proteomes" id="UP000682733">
    <property type="component" value="Unassembled WGS sequence"/>
</dbReference>
<protein>
    <recommendedName>
        <fullName evidence="6">Phosphoglycerate mutase</fullName>
    </recommendedName>
</protein>
<dbReference type="InterPro" id="IPR013078">
    <property type="entry name" value="His_Pase_superF_clade-1"/>
</dbReference>
<keyword evidence="5" id="KW-1185">Reference proteome</keyword>
<evidence type="ECO:0008006" key="6">
    <source>
        <dbReference type="Google" id="ProtNLM"/>
    </source>
</evidence>
<organism evidence="2 5">
    <name type="scientific">Didymodactylos carnosus</name>
    <dbReference type="NCBI Taxonomy" id="1234261"/>
    <lineage>
        <taxon>Eukaryota</taxon>
        <taxon>Metazoa</taxon>
        <taxon>Spiralia</taxon>
        <taxon>Gnathifera</taxon>
        <taxon>Rotifera</taxon>
        <taxon>Eurotatoria</taxon>
        <taxon>Bdelloidea</taxon>
        <taxon>Philodinida</taxon>
        <taxon>Philodinidae</taxon>
        <taxon>Didymodactylos</taxon>
    </lineage>
</organism>
<dbReference type="AlphaFoldDB" id="A0A814IES4"/>
<dbReference type="Proteomes" id="UP000663829">
    <property type="component" value="Unassembled WGS sequence"/>
</dbReference>
<dbReference type="InterPro" id="IPR029033">
    <property type="entry name" value="His_PPase_superfam"/>
</dbReference>
<dbReference type="CDD" id="cd07067">
    <property type="entry name" value="HP_PGM_like"/>
    <property type="match status" value="1"/>
</dbReference>
<dbReference type="EMBL" id="CAJOBC010003642">
    <property type="protein sequence ID" value="CAF3793870.1"/>
    <property type="molecule type" value="Genomic_DNA"/>
</dbReference>
<sequence>MLQHPFLTTAAYAGYPNKINTTRAGNYDLRVIVMRHGERIDQTLGPNWLKSPQVRAQIPRRLPKRANQLLYAFDPPITREGEQASALKGQQLMTMGLTADYCYCSPTSRTVITSADVLIGMNRAAVPLKIEPALFETMSWNPQLQLLGNVSPFMSTQDWTTAGYTVDHRYHRLTNYLNPNETEQDYYNRSAQFLHTIEKRHGSGRSRKTVLVVGHASSTIIYPTIALRHPFDAVKFGQDCGNVQYLSTVILERDAYSKIWSVKHLR</sequence>
<dbReference type="InterPro" id="IPR051710">
    <property type="entry name" value="Phosphatase_SH3-domain"/>
</dbReference>
<dbReference type="Proteomes" id="UP000681722">
    <property type="component" value="Unassembled WGS sequence"/>
</dbReference>
<dbReference type="EMBL" id="CAJNOQ010003641">
    <property type="protein sequence ID" value="CAF1022493.1"/>
    <property type="molecule type" value="Genomic_DNA"/>
</dbReference>
<name>A0A814IES4_9BILA</name>
<evidence type="ECO:0000313" key="3">
    <source>
        <dbReference type="EMBL" id="CAF3648918.1"/>
    </source>
</evidence>
<gene>
    <name evidence="2" type="ORF">GPM918_LOCUS14855</name>
    <name evidence="1" type="ORF">OVA965_LOCUS7787</name>
    <name evidence="4" type="ORF">SRO942_LOCUS14857</name>
    <name evidence="3" type="ORF">TMI583_LOCUS7782</name>
</gene>
<dbReference type="Proteomes" id="UP000677228">
    <property type="component" value="Unassembled WGS sequence"/>
</dbReference>
<comment type="caution">
    <text evidence="2">The sequence shown here is derived from an EMBL/GenBank/DDBJ whole genome shotgun (WGS) entry which is preliminary data.</text>
</comment>
<reference evidence="2" key="1">
    <citation type="submission" date="2021-02" db="EMBL/GenBank/DDBJ databases">
        <authorList>
            <person name="Nowell W R."/>
        </authorList>
    </citation>
    <scope>NUCLEOTIDE SEQUENCE</scope>
</reference>
<dbReference type="Pfam" id="PF00300">
    <property type="entry name" value="His_Phos_1"/>
    <property type="match status" value="1"/>
</dbReference>
<evidence type="ECO:0000313" key="5">
    <source>
        <dbReference type="Proteomes" id="UP000663829"/>
    </source>
</evidence>
<evidence type="ECO:0000313" key="1">
    <source>
        <dbReference type="EMBL" id="CAF0864142.1"/>
    </source>
</evidence>
<proteinExistence type="predicted"/>
<evidence type="ECO:0000313" key="2">
    <source>
        <dbReference type="EMBL" id="CAF1022493.1"/>
    </source>
</evidence>
<evidence type="ECO:0000313" key="4">
    <source>
        <dbReference type="EMBL" id="CAF3793870.1"/>
    </source>
</evidence>
<dbReference type="Gene3D" id="3.40.50.1240">
    <property type="entry name" value="Phosphoglycerate mutase-like"/>
    <property type="match status" value="1"/>
</dbReference>
<dbReference type="EMBL" id="CAJNOK010002532">
    <property type="protein sequence ID" value="CAF0864142.1"/>
    <property type="molecule type" value="Genomic_DNA"/>
</dbReference>
<dbReference type="EMBL" id="CAJOBA010002532">
    <property type="protein sequence ID" value="CAF3648918.1"/>
    <property type="molecule type" value="Genomic_DNA"/>
</dbReference>
<dbReference type="SUPFAM" id="SSF53254">
    <property type="entry name" value="Phosphoglycerate mutase-like"/>
    <property type="match status" value="1"/>
</dbReference>